<organism evidence="3 4">
    <name type="scientific">Candidatus Magasanikbacteria bacterium CG10_big_fil_rev_8_21_14_0_10_47_10</name>
    <dbReference type="NCBI Taxonomy" id="1974652"/>
    <lineage>
        <taxon>Bacteria</taxon>
        <taxon>Candidatus Magasanikiibacteriota</taxon>
    </lineage>
</organism>
<dbReference type="Proteomes" id="UP000230154">
    <property type="component" value="Unassembled WGS sequence"/>
</dbReference>
<name>A0A2H0TPV5_9BACT</name>
<feature type="transmembrane region" description="Helical" evidence="2">
    <location>
        <begin position="70"/>
        <end position="91"/>
    </location>
</feature>
<protein>
    <recommendedName>
        <fullName evidence="5">DUF5667 domain-containing protein</fullName>
    </recommendedName>
</protein>
<gene>
    <name evidence="3" type="ORF">COU35_04020</name>
</gene>
<proteinExistence type="predicted"/>
<dbReference type="AlphaFoldDB" id="A0A2H0TPV5"/>
<dbReference type="EMBL" id="PFCB01000028">
    <property type="protein sequence ID" value="PIR74198.1"/>
    <property type="molecule type" value="Genomic_DNA"/>
</dbReference>
<evidence type="ECO:0000313" key="3">
    <source>
        <dbReference type="EMBL" id="PIR74198.1"/>
    </source>
</evidence>
<accession>A0A2H0TPV5</accession>
<keyword evidence="2" id="KW-0472">Membrane</keyword>
<evidence type="ECO:0008006" key="5">
    <source>
        <dbReference type="Google" id="ProtNLM"/>
    </source>
</evidence>
<evidence type="ECO:0000256" key="2">
    <source>
        <dbReference type="SAM" id="Phobius"/>
    </source>
</evidence>
<feature type="region of interest" description="Disordered" evidence="1">
    <location>
        <begin position="270"/>
        <end position="327"/>
    </location>
</feature>
<keyword evidence="2" id="KW-1133">Transmembrane helix</keyword>
<evidence type="ECO:0000256" key="1">
    <source>
        <dbReference type="SAM" id="MobiDB-lite"/>
    </source>
</evidence>
<keyword evidence="2" id="KW-0812">Transmembrane</keyword>
<reference evidence="4" key="1">
    <citation type="submission" date="2017-09" db="EMBL/GenBank/DDBJ databases">
        <title>Depth-based differentiation of microbial function through sediment-hosted aquifers and enrichment of novel symbionts in the deep terrestrial subsurface.</title>
        <authorList>
            <person name="Probst A.J."/>
            <person name="Ladd B."/>
            <person name="Jarett J.K."/>
            <person name="Geller-Mcgrath D.E."/>
            <person name="Sieber C.M.K."/>
            <person name="Emerson J.B."/>
            <person name="Anantharaman K."/>
            <person name="Thomas B.C."/>
            <person name="Malmstrom R."/>
            <person name="Stieglmeier M."/>
            <person name="Klingl A."/>
            <person name="Woyke T."/>
            <person name="Ryan C.M."/>
            <person name="Banfield J.F."/>
        </authorList>
    </citation>
    <scope>NUCLEOTIDE SEQUENCE [LARGE SCALE GENOMIC DNA]</scope>
</reference>
<evidence type="ECO:0000313" key="4">
    <source>
        <dbReference type="Proteomes" id="UP000230154"/>
    </source>
</evidence>
<sequence>MDRGFLRKLKGIKNRHVIAPDPLWKSQTRERIISYAAQSVDQSASDAPRSGYAALFGIQLANMYAATRGVFMFVLVCGIVTGSLVATASPIPRDVLFNVKVAVASATGNNGARVQLYIDEAQYQSDILQGIIGDDSRILEGKEVAKQVQKIQKQVETASKGLETVKQEDEKKAADLAKDVSAKTVMISDQLKQVSKDVAEVVNPDGSQSQELVDAAKQVVETRKVVTESGIGALQILAQSDTNADENVKKIVQDAIGGILADAKEVNSHVVPVSEEKSPENTVSSTEQNVIGESQSALSTSTQKVSSSTPKLDGTSQTSLSGPTNNVKSLTEDIEQLLSGDQLPEAIAKVKILNSITSQTEAGLVGVKAPQPSAQQQPAGG</sequence>
<comment type="caution">
    <text evidence="3">The sequence shown here is derived from an EMBL/GenBank/DDBJ whole genome shotgun (WGS) entry which is preliminary data.</text>
</comment>
<feature type="compositionally biased region" description="Polar residues" evidence="1">
    <location>
        <begin position="280"/>
        <end position="327"/>
    </location>
</feature>